<evidence type="ECO:0000256" key="2">
    <source>
        <dbReference type="ARBA" id="ARBA00023002"/>
    </source>
</evidence>
<dbReference type="EMBL" id="NRDI02000007">
    <property type="protein sequence ID" value="KAI1514756.1"/>
    <property type="molecule type" value="Genomic_DNA"/>
</dbReference>
<keyword evidence="1" id="KW-0521">NADP</keyword>
<keyword evidence="5" id="KW-1185">Reference proteome</keyword>
<evidence type="ECO:0000259" key="3">
    <source>
        <dbReference type="Pfam" id="PF05368"/>
    </source>
</evidence>
<dbReference type="InterPro" id="IPR036291">
    <property type="entry name" value="NAD(P)-bd_dom_sf"/>
</dbReference>
<sequence>MAARFRVAVVGATGEIGRSVMDGLLSNPEQFKYNPVSQEVFALVRPASVNKLILSTFTARGAIVTPTDFGATDSLAIALTGIHIVISCLTLLQQKEEITLIEASSKAKVHRYVPSFFGPKEDTLDCIKRLYLPYTVIDVGWLYQLSLPQLPSGRIQTKAEYSLNDFVGDGDVPIALVDIRDIGKYVARIVADPQTLNKMVFAHGETWTQSQIFDTLEEKSGENIARKNLSKQDADTIISDVYKSFRTNPTGMEAVASLALIQYRVCLGIRGDNTVEHAKYLGYLVGKELYPDVEVVGLKMFMTEMLEGRVRAIYSAA</sequence>
<accession>A0A2W1GW04</accession>
<dbReference type="SUPFAM" id="SSF51735">
    <property type="entry name" value="NAD(P)-binding Rossmann-fold domains"/>
    <property type="match status" value="1"/>
</dbReference>
<dbReference type="Pfam" id="PF05368">
    <property type="entry name" value="NmrA"/>
    <property type="match status" value="2"/>
</dbReference>
<feature type="domain" description="NmrA-like" evidence="3">
    <location>
        <begin position="163"/>
        <end position="239"/>
    </location>
</feature>
<dbReference type="InterPro" id="IPR051609">
    <property type="entry name" value="NmrA/Isoflavone_reductase-like"/>
</dbReference>
<gene>
    <name evidence="4" type="ORF">Ptr86124_006079</name>
</gene>
<dbReference type="PANTHER" id="PTHR47706">
    <property type="entry name" value="NMRA-LIKE FAMILY PROTEIN"/>
    <property type="match status" value="1"/>
</dbReference>
<dbReference type="PANTHER" id="PTHR47706:SF9">
    <property type="entry name" value="NMRA-LIKE DOMAIN-CONTAINING PROTEIN-RELATED"/>
    <property type="match status" value="1"/>
</dbReference>
<comment type="caution">
    <text evidence="4">The sequence shown here is derived from an EMBL/GenBank/DDBJ whole genome shotgun (WGS) entry which is preliminary data.</text>
</comment>
<dbReference type="AlphaFoldDB" id="A0A2W1GW04"/>
<dbReference type="GO" id="GO:0016491">
    <property type="term" value="F:oxidoreductase activity"/>
    <property type="evidence" value="ECO:0007669"/>
    <property type="project" value="UniProtKB-KW"/>
</dbReference>
<keyword evidence="2" id="KW-0560">Oxidoreductase</keyword>
<evidence type="ECO:0000313" key="5">
    <source>
        <dbReference type="Proteomes" id="UP000249757"/>
    </source>
</evidence>
<proteinExistence type="predicted"/>
<dbReference type="Gene3D" id="3.40.50.720">
    <property type="entry name" value="NAD(P)-binding Rossmann-like Domain"/>
    <property type="match status" value="1"/>
</dbReference>
<evidence type="ECO:0000313" key="4">
    <source>
        <dbReference type="EMBL" id="KAI1514756.1"/>
    </source>
</evidence>
<dbReference type="Proteomes" id="UP000249757">
    <property type="component" value="Unassembled WGS sequence"/>
</dbReference>
<dbReference type="InterPro" id="IPR008030">
    <property type="entry name" value="NmrA-like"/>
</dbReference>
<dbReference type="Gene3D" id="3.90.25.10">
    <property type="entry name" value="UDP-galactose 4-epimerase, domain 1"/>
    <property type="match status" value="1"/>
</dbReference>
<dbReference type="OrthoDB" id="419598at2759"/>
<name>A0A2W1GW04_9PLEO</name>
<evidence type="ECO:0000256" key="1">
    <source>
        <dbReference type="ARBA" id="ARBA00022857"/>
    </source>
</evidence>
<organism evidence="4 5">
    <name type="scientific">Pyrenophora tritici-repentis</name>
    <dbReference type="NCBI Taxonomy" id="45151"/>
    <lineage>
        <taxon>Eukaryota</taxon>
        <taxon>Fungi</taxon>
        <taxon>Dikarya</taxon>
        <taxon>Ascomycota</taxon>
        <taxon>Pezizomycotina</taxon>
        <taxon>Dothideomycetes</taxon>
        <taxon>Pleosporomycetidae</taxon>
        <taxon>Pleosporales</taxon>
        <taxon>Pleosporineae</taxon>
        <taxon>Pleosporaceae</taxon>
        <taxon>Pyrenophora</taxon>
    </lineage>
</organism>
<reference evidence="5" key="1">
    <citation type="journal article" date="2022" name="Microb. Genom.">
        <title>A global pangenome for the wheat fungal pathogen Pyrenophora tritici-repentis and prediction of effector protein structural homology.</title>
        <authorList>
            <person name="Moolhuijzen P.M."/>
            <person name="See P.T."/>
            <person name="Shi G."/>
            <person name="Powell H.R."/>
            <person name="Cockram J."/>
            <person name="Jorgensen L.N."/>
            <person name="Benslimane H."/>
            <person name="Strelkov S.E."/>
            <person name="Turner J."/>
            <person name="Liu Z."/>
            <person name="Moffat C.S."/>
        </authorList>
    </citation>
    <scope>NUCLEOTIDE SEQUENCE [LARGE SCALE GENOMIC DNA]</scope>
</reference>
<protein>
    <submittedName>
        <fullName evidence="4">NmrA protein</fullName>
    </submittedName>
</protein>
<feature type="domain" description="NmrA-like" evidence="3">
    <location>
        <begin position="6"/>
        <end position="123"/>
    </location>
</feature>